<dbReference type="EMBL" id="FOMS01000001">
    <property type="protein sequence ID" value="SFD47059.1"/>
    <property type="molecule type" value="Genomic_DNA"/>
</dbReference>
<dbReference type="GO" id="GO:0016874">
    <property type="term" value="F:ligase activity"/>
    <property type="evidence" value="ECO:0007669"/>
    <property type="project" value="UniProtKB-KW"/>
</dbReference>
<dbReference type="Proteomes" id="UP000325289">
    <property type="component" value="Unassembled WGS sequence"/>
</dbReference>
<dbReference type="Gene3D" id="3.30.930.10">
    <property type="entry name" value="Bira Bifunctional Protein, Domain 2"/>
    <property type="match status" value="1"/>
</dbReference>
<dbReference type="OrthoDB" id="7657788at2"/>
<feature type="domain" description="DUF4444" evidence="1">
    <location>
        <begin position="190"/>
        <end position="231"/>
    </location>
</feature>
<evidence type="ECO:0000259" key="2">
    <source>
        <dbReference type="Pfam" id="PF16917"/>
    </source>
</evidence>
<proteinExistence type="predicted"/>
<protein>
    <submittedName>
        <fullName evidence="3">Biotin-(Acetyl-CoA carboxylase) ligase</fullName>
    </submittedName>
</protein>
<name>A0A1I1SKQ9_9RHOB</name>
<dbReference type="RefSeq" id="WP_149754024.1">
    <property type="nucleotide sequence ID" value="NZ_FOMS01000001.1"/>
</dbReference>
<sequence>MSFEPSFPPMLDGRAVPEPPFDAAIRAAATGAEAGLVLYDPSAADLAVSLVLVPEVPIEDSAVMLPLAGVALQNALGALGPAELPVHLGWDGTVYVNGGRCGRVRAAVPETSPGAAPDWLVLGAELRFRPVGDGGEAPEETALHAEGCGDLTPMDLTESWARHALLWIHGWEEDGVAPLHREWSGLARGMGEPIEVAGRTGTFLGLDERLGLLLKTEAGATEALPLTELLEVR</sequence>
<feature type="domain" description="BPL/LPL catalytic" evidence="2">
    <location>
        <begin position="7"/>
        <end position="184"/>
    </location>
</feature>
<dbReference type="Pfam" id="PF16917">
    <property type="entry name" value="BPL_LplA_LipB_2"/>
    <property type="match status" value="1"/>
</dbReference>
<evidence type="ECO:0000313" key="3">
    <source>
        <dbReference type="EMBL" id="SFD47059.1"/>
    </source>
</evidence>
<dbReference type="Gene3D" id="2.30.30.100">
    <property type="match status" value="1"/>
</dbReference>
<accession>A0A1I1SKQ9</accession>
<dbReference type="InterPro" id="IPR045864">
    <property type="entry name" value="aa-tRNA-synth_II/BPL/LPL"/>
</dbReference>
<dbReference type="Pfam" id="PF14563">
    <property type="entry name" value="DUF4444"/>
    <property type="match status" value="1"/>
</dbReference>
<dbReference type="SUPFAM" id="SSF55681">
    <property type="entry name" value="Class II aaRS and biotin synthetases"/>
    <property type="match status" value="1"/>
</dbReference>
<gene>
    <name evidence="3" type="ORF">SAMN04515678_101214</name>
</gene>
<dbReference type="InterPro" id="IPR028044">
    <property type="entry name" value="DUF4444"/>
</dbReference>
<evidence type="ECO:0000259" key="1">
    <source>
        <dbReference type="Pfam" id="PF14563"/>
    </source>
</evidence>
<keyword evidence="4" id="KW-1185">Reference proteome</keyword>
<reference evidence="3 4" key="1">
    <citation type="submission" date="2016-10" db="EMBL/GenBank/DDBJ databases">
        <authorList>
            <person name="Varghese N."/>
            <person name="Submissions S."/>
        </authorList>
    </citation>
    <scope>NUCLEOTIDE SEQUENCE [LARGE SCALE GENOMIC DNA]</scope>
    <source>
        <strain evidence="4">YIM D21,KCTC 23444,ACCC 10710</strain>
    </source>
</reference>
<evidence type="ECO:0000313" key="4">
    <source>
        <dbReference type="Proteomes" id="UP000325289"/>
    </source>
</evidence>
<organism evidence="3 4">
    <name type="scientific">Roseivivax sediminis</name>
    <dbReference type="NCBI Taxonomy" id="936889"/>
    <lineage>
        <taxon>Bacteria</taxon>
        <taxon>Pseudomonadati</taxon>
        <taxon>Pseudomonadota</taxon>
        <taxon>Alphaproteobacteria</taxon>
        <taxon>Rhodobacterales</taxon>
        <taxon>Roseobacteraceae</taxon>
        <taxon>Roseivivax</taxon>
    </lineage>
</organism>
<dbReference type="InterPro" id="IPR004143">
    <property type="entry name" value="BPL_LPL_catalytic"/>
</dbReference>
<dbReference type="AlphaFoldDB" id="A0A1I1SKQ9"/>
<keyword evidence="3" id="KW-0436">Ligase</keyword>